<dbReference type="AlphaFoldDB" id="A0A5J6V620"/>
<reference evidence="8 9" key="1">
    <citation type="submission" date="2019-09" db="EMBL/GenBank/DDBJ databases">
        <title>Serinicoccus pratensis sp. nov., isolated from meadow soil.</title>
        <authorList>
            <person name="Zhang W."/>
        </authorList>
    </citation>
    <scope>NUCLEOTIDE SEQUENCE [LARGE SCALE GENOMIC DNA]</scope>
    <source>
        <strain evidence="8 9">W204</strain>
    </source>
</reference>
<protein>
    <submittedName>
        <fullName evidence="8">DUF3817 domain-containing protein</fullName>
    </submittedName>
</protein>
<keyword evidence="2" id="KW-1003">Cell membrane</keyword>
<evidence type="ECO:0000256" key="6">
    <source>
        <dbReference type="SAM" id="Phobius"/>
    </source>
</evidence>
<dbReference type="KEGG" id="serw:FY030_07730"/>
<feature type="transmembrane region" description="Helical" evidence="6">
    <location>
        <begin position="22"/>
        <end position="47"/>
    </location>
</feature>
<evidence type="ECO:0000313" key="9">
    <source>
        <dbReference type="Proteomes" id="UP000326546"/>
    </source>
</evidence>
<keyword evidence="3 6" id="KW-0812">Transmembrane</keyword>
<evidence type="ECO:0000256" key="3">
    <source>
        <dbReference type="ARBA" id="ARBA00022692"/>
    </source>
</evidence>
<keyword evidence="4 6" id="KW-1133">Transmembrane helix</keyword>
<accession>A0A5J6V620</accession>
<dbReference type="GO" id="GO:0005886">
    <property type="term" value="C:plasma membrane"/>
    <property type="evidence" value="ECO:0007669"/>
    <property type="project" value="UniProtKB-SubCell"/>
</dbReference>
<sequence>MVTWAALQAAMAGVYLLERPRLMIRVSGVVHGFVFLAHALVTALVAVDQRPRMPCGMCGCCY</sequence>
<evidence type="ECO:0000256" key="5">
    <source>
        <dbReference type="ARBA" id="ARBA00023136"/>
    </source>
</evidence>
<feature type="domain" description="DUF3817" evidence="7">
    <location>
        <begin position="2"/>
        <end position="50"/>
    </location>
</feature>
<evidence type="ECO:0000256" key="4">
    <source>
        <dbReference type="ARBA" id="ARBA00022989"/>
    </source>
</evidence>
<evidence type="ECO:0000256" key="1">
    <source>
        <dbReference type="ARBA" id="ARBA00004651"/>
    </source>
</evidence>
<name>A0A5J6V620_9MICO</name>
<comment type="subcellular location">
    <subcellularLocation>
        <location evidence="1">Cell membrane</location>
        <topology evidence="1">Multi-pass membrane protein</topology>
    </subcellularLocation>
</comment>
<keyword evidence="9" id="KW-1185">Reference proteome</keyword>
<evidence type="ECO:0000313" key="8">
    <source>
        <dbReference type="EMBL" id="QFG68621.1"/>
    </source>
</evidence>
<gene>
    <name evidence="8" type="ORF">FY030_07730</name>
</gene>
<dbReference type="Pfam" id="PF12823">
    <property type="entry name" value="DUF3817"/>
    <property type="match status" value="1"/>
</dbReference>
<keyword evidence="5 6" id="KW-0472">Membrane</keyword>
<proteinExistence type="predicted"/>
<dbReference type="EMBL" id="CP044427">
    <property type="protein sequence ID" value="QFG68621.1"/>
    <property type="molecule type" value="Genomic_DNA"/>
</dbReference>
<dbReference type="InterPro" id="IPR023845">
    <property type="entry name" value="DUF3817_TM"/>
</dbReference>
<dbReference type="Proteomes" id="UP000326546">
    <property type="component" value="Chromosome"/>
</dbReference>
<evidence type="ECO:0000259" key="7">
    <source>
        <dbReference type="Pfam" id="PF12823"/>
    </source>
</evidence>
<organism evidence="8 9">
    <name type="scientific">Ornithinimicrobium pratense</name>
    <dbReference type="NCBI Taxonomy" id="2593973"/>
    <lineage>
        <taxon>Bacteria</taxon>
        <taxon>Bacillati</taxon>
        <taxon>Actinomycetota</taxon>
        <taxon>Actinomycetes</taxon>
        <taxon>Micrococcales</taxon>
        <taxon>Ornithinimicrobiaceae</taxon>
        <taxon>Ornithinimicrobium</taxon>
    </lineage>
</organism>
<evidence type="ECO:0000256" key="2">
    <source>
        <dbReference type="ARBA" id="ARBA00022475"/>
    </source>
</evidence>